<evidence type="ECO:0000313" key="4">
    <source>
        <dbReference type="Proteomes" id="UP001642484"/>
    </source>
</evidence>
<reference evidence="3 4" key="1">
    <citation type="submission" date="2024-02" db="EMBL/GenBank/DDBJ databases">
        <authorList>
            <person name="Chen Y."/>
            <person name="Shah S."/>
            <person name="Dougan E. K."/>
            <person name="Thang M."/>
            <person name="Chan C."/>
        </authorList>
    </citation>
    <scope>NUCLEOTIDE SEQUENCE [LARGE SCALE GENOMIC DNA]</scope>
</reference>
<protein>
    <recommendedName>
        <fullName evidence="2">PPM-type phosphatase domain-containing protein</fullName>
    </recommendedName>
</protein>
<dbReference type="CDD" id="cd00143">
    <property type="entry name" value="PP2Cc"/>
    <property type="match status" value="1"/>
</dbReference>
<dbReference type="SUPFAM" id="SSF81606">
    <property type="entry name" value="PP2C-like"/>
    <property type="match status" value="1"/>
</dbReference>
<dbReference type="Gene3D" id="3.60.40.10">
    <property type="entry name" value="PPM-type phosphatase domain"/>
    <property type="match status" value="1"/>
</dbReference>
<comment type="caution">
    <text evidence="3">The sequence shown here is derived from an EMBL/GenBank/DDBJ whole genome shotgun (WGS) entry which is preliminary data.</text>
</comment>
<dbReference type="PANTHER" id="PTHR47992">
    <property type="entry name" value="PROTEIN PHOSPHATASE"/>
    <property type="match status" value="1"/>
</dbReference>
<name>A0ABP0S9U8_9DINO</name>
<dbReference type="InterPro" id="IPR001932">
    <property type="entry name" value="PPM-type_phosphatase-like_dom"/>
</dbReference>
<dbReference type="PROSITE" id="PS51746">
    <property type="entry name" value="PPM_2"/>
    <property type="match status" value="1"/>
</dbReference>
<sequence>MTEVSFKWEEPDKLRVGGGKGAGKHAAALLAQEVQLAGEAAEEARRNREARAAVVPAAKVAKAANQSGEFVGDKQVLEFACDASFMQGREEGHLDRHVMVKDLLAASKALKMPLSLEKPVALFSIYDGHFGTKCSEFAAQNFHKKLLPRLGKARNEEQIRESLVEALADLDKEFLTKFRTECIISIMRGSGGYSNSLRPGQAKLGEDVIGEDDRSGCCAQLALLVGRKLYLVQLGSGGAMLSEGDGGCRVFAAGELDVEEDRIRQAGGQLLEVAPGVNHVASANFENRLKEYRIQLASGLGCTLTPPMTSPFPRALGDRELKPIVSVKPEVHVLPLEPNHRAFTLYCDGIAEVMSPEDIDVLLKSMPGQEKGAPGRLTQDAYNRGSEQNLTAITVFFRFPAKRSHAEAFPEETPRTPQTTATAPEAKLPPPRTAQDLRDLKAARRSSEQERSRHQEAPQIIVYCPQENKVHSLLEQAGMLFEDVDGDVAHEFLEEDANGLRVGKCMPIRV</sequence>
<dbReference type="InterPro" id="IPR036457">
    <property type="entry name" value="PPM-type-like_dom_sf"/>
</dbReference>
<feature type="compositionally biased region" description="Basic and acidic residues" evidence="1">
    <location>
        <begin position="435"/>
        <end position="456"/>
    </location>
</feature>
<feature type="compositionally biased region" description="Low complexity" evidence="1">
    <location>
        <begin position="415"/>
        <end position="426"/>
    </location>
</feature>
<accession>A0ABP0S9U8</accession>
<dbReference type="EMBL" id="CAXAMN010027173">
    <property type="protein sequence ID" value="CAK9109152.1"/>
    <property type="molecule type" value="Genomic_DNA"/>
</dbReference>
<proteinExistence type="predicted"/>
<gene>
    <name evidence="3" type="ORF">CCMP2556_LOCUS50826</name>
</gene>
<organism evidence="3 4">
    <name type="scientific">Durusdinium trenchii</name>
    <dbReference type="NCBI Taxonomy" id="1381693"/>
    <lineage>
        <taxon>Eukaryota</taxon>
        <taxon>Sar</taxon>
        <taxon>Alveolata</taxon>
        <taxon>Dinophyceae</taxon>
        <taxon>Suessiales</taxon>
        <taxon>Symbiodiniaceae</taxon>
        <taxon>Durusdinium</taxon>
    </lineage>
</organism>
<dbReference type="InterPro" id="IPR015655">
    <property type="entry name" value="PP2C"/>
</dbReference>
<feature type="region of interest" description="Disordered" evidence="1">
    <location>
        <begin position="406"/>
        <end position="456"/>
    </location>
</feature>
<dbReference type="Proteomes" id="UP001642484">
    <property type="component" value="Unassembled WGS sequence"/>
</dbReference>
<keyword evidence="4" id="KW-1185">Reference proteome</keyword>
<dbReference type="SMART" id="SM00332">
    <property type="entry name" value="PP2Cc"/>
    <property type="match status" value="1"/>
</dbReference>
<evidence type="ECO:0000313" key="3">
    <source>
        <dbReference type="EMBL" id="CAK9109152.1"/>
    </source>
</evidence>
<feature type="domain" description="PPM-type phosphatase" evidence="2">
    <location>
        <begin position="80"/>
        <end position="397"/>
    </location>
</feature>
<evidence type="ECO:0000259" key="2">
    <source>
        <dbReference type="PROSITE" id="PS51746"/>
    </source>
</evidence>
<dbReference type="Pfam" id="PF00481">
    <property type="entry name" value="PP2C"/>
    <property type="match status" value="1"/>
</dbReference>
<evidence type="ECO:0000256" key="1">
    <source>
        <dbReference type="SAM" id="MobiDB-lite"/>
    </source>
</evidence>